<feature type="domain" description="Calponin-homology (CH)" evidence="1">
    <location>
        <begin position="42"/>
        <end position="159"/>
    </location>
</feature>
<protein>
    <submittedName>
        <fullName evidence="2">Transgelin</fullName>
    </submittedName>
</protein>
<dbReference type="PANTHER" id="PTHR47385:SF14">
    <property type="entry name" value="TRANSGELIN"/>
    <property type="match status" value="1"/>
</dbReference>
<comment type="caution">
    <text evidence="2">The sequence shown here is derived from an EMBL/GenBank/DDBJ whole genome shotgun (WGS) entry which is preliminary data.</text>
</comment>
<dbReference type="InterPro" id="IPR036872">
    <property type="entry name" value="CH_dom_sf"/>
</dbReference>
<dbReference type="Gene3D" id="1.10.418.10">
    <property type="entry name" value="Calponin-like domain"/>
    <property type="match status" value="1"/>
</dbReference>
<sequence>MAANLRAEKSGFAKEVHQRLDAKFDQAEAAKTIRWIRALPAPASVPELIRKAVEKQSSDIDSISSDDFHSYFSSGLVLGHLMACLSSEESDKLTSKTWQVSDKAIFETSRQRERIGLFLQFAQRIGVPSAYLFQTDQLYERTNLSQVCICLCQLGVEMQSRNDYKGPENFWLKKQKENVRHFTEQQLKDAQNIPTMQMGYNGGASANGISFGGRRDIIS</sequence>
<keyword evidence="3" id="KW-1185">Reference proteome</keyword>
<dbReference type="InterPro" id="IPR050606">
    <property type="entry name" value="Calponin-like"/>
</dbReference>
<dbReference type="PROSITE" id="PS50021">
    <property type="entry name" value="CH"/>
    <property type="match status" value="1"/>
</dbReference>
<organism evidence="2 3">
    <name type="scientific">Cichlidogyrus casuarinus</name>
    <dbReference type="NCBI Taxonomy" id="1844966"/>
    <lineage>
        <taxon>Eukaryota</taxon>
        <taxon>Metazoa</taxon>
        <taxon>Spiralia</taxon>
        <taxon>Lophotrochozoa</taxon>
        <taxon>Platyhelminthes</taxon>
        <taxon>Monogenea</taxon>
        <taxon>Monopisthocotylea</taxon>
        <taxon>Dactylogyridea</taxon>
        <taxon>Ancyrocephalidae</taxon>
        <taxon>Cichlidogyrus</taxon>
    </lineage>
</organism>
<proteinExistence type="predicted"/>
<evidence type="ECO:0000313" key="3">
    <source>
        <dbReference type="Proteomes" id="UP001626550"/>
    </source>
</evidence>
<dbReference type="Proteomes" id="UP001626550">
    <property type="component" value="Unassembled WGS sequence"/>
</dbReference>
<accession>A0ABD2QKP0</accession>
<evidence type="ECO:0000259" key="1">
    <source>
        <dbReference type="PROSITE" id="PS50021"/>
    </source>
</evidence>
<gene>
    <name evidence="2" type="primary">CHD64</name>
    <name evidence="2" type="ORF">Ciccas_001213</name>
</gene>
<dbReference type="InterPro" id="IPR001715">
    <property type="entry name" value="CH_dom"/>
</dbReference>
<dbReference type="Pfam" id="PF00307">
    <property type="entry name" value="CH"/>
    <property type="match status" value="1"/>
</dbReference>
<dbReference type="PANTHER" id="PTHR47385">
    <property type="entry name" value="CALPONIN"/>
    <property type="match status" value="1"/>
</dbReference>
<evidence type="ECO:0000313" key="2">
    <source>
        <dbReference type="EMBL" id="KAL3320100.1"/>
    </source>
</evidence>
<dbReference type="AlphaFoldDB" id="A0ABD2QKP0"/>
<dbReference type="SUPFAM" id="SSF47576">
    <property type="entry name" value="Calponin-homology domain, CH-domain"/>
    <property type="match status" value="1"/>
</dbReference>
<dbReference type="SMART" id="SM00033">
    <property type="entry name" value="CH"/>
    <property type="match status" value="1"/>
</dbReference>
<reference evidence="2 3" key="1">
    <citation type="submission" date="2024-11" db="EMBL/GenBank/DDBJ databases">
        <title>Adaptive evolution of stress response genes in parasites aligns with host niche diversity.</title>
        <authorList>
            <person name="Hahn C."/>
            <person name="Resl P."/>
        </authorList>
    </citation>
    <scope>NUCLEOTIDE SEQUENCE [LARGE SCALE GENOMIC DNA]</scope>
    <source>
        <strain evidence="2">EGGRZ-B1_66</strain>
        <tissue evidence="2">Body</tissue>
    </source>
</reference>
<dbReference type="EMBL" id="JBJKFK010000076">
    <property type="protein sequence ID" value="KAL3320100.1"/>
    <property type="molecule type" value="Genomic_DNA"/>
</dbReference>
<name>A0ABD2QKP0_9PLAT</name>